<dbReference type="CDD" id="cd03487">
    <property type="entry name" value="RT_Bac_retron_II"/>
    <property type="match status" value="1"/>
</dbReference>
<dbReference type="GO" id="GO:0003723">
    <property type="term" value="F:RNA binding"/>
    <property type="evidence" value="ECO:0007669"/>
    <property type="project" value="InterPro"/>
</dbReference>
<dbReference type="InterPro" id="IPR051083">
    <property type="entry name" value="GrpII_Intron_Splice-Mob/Def"/>
</dbReference>
<dbReference type="GO" id="GO:0046872">
    <property type="term" value="F:metal ion binding"/>
    <property type="evidence" value="ECO:0007669"/>
    <property type="project" value="UniProtKB-KW"/>
</dbReference>
<evidence type="ECO:0000313" key="11">
    <source>
        <dbReference type="EMBL" id="KPX63104.1"/>
    </source>
</evidence>
<keyword evidence="3" id="KW-0548">Nucleotidyltransferase</keyword>
<dbReference type="Pfam" id="PF00078">
    <property type="entry name" value="RVT_1"/>
    <property type="match status" value="1"/>
</dbReference>
<keyword evidence="7" id="KW-0051">Antiviral defense</keyword>
<dbReference type="GO" id="GO:0003964">
    <property type="term" value="F:RNA-directed DNA polymerase activity"/>
    <property type="evidence" value="ECO:0007669"/>
    <property type="project" value="UniProtKB-KW"/>
</dbReference>
<feature type="domain" description="Reverse transcriptase" evidence="10">
    <location>
        <begin position="57"/>
        <end position="309"/>
    </location>
</feature>
<evidence type="ECO:0000256" key="8">
    <source>
        <dbReference type="ARBA" id="ARBA00034120"/>
    </source>
</evidence>
<keyword evidence="5" id="KW-0460">Magnesium</keyword>
<evidence type="ECO:0000256" key="4">
    <source>
        <dbReference type="ARBA" id="ARBA00022723"/>
    </source>
</evidence>
<dbReference type="EC" id="2.7.7.49" evidence="1"/>
<protein>
    <recommendedName>
        <fullName evidence="1">RNA-directed DNA polymerase</fullName>
        <ecNumber evidence="1">2.7.7.49</ecNumber>
    </recommendedName>
</protein>
<dbReference type="GO" id="GO:0051607">
    <property type="term" value="P:defense response to virus"/>
    <property type="evidence" value="ECO:0007669"/>
    <property type="project" value="UniProtKB-KW"/>
</dbReference>
<keyword evidence="2" id="KW-0808">Transferase</keyword>
<dbReference type="AlphaFoldDB" id="A0A0P9SPP7"/>
<evidence type="ECO:0000259" key="10">
    <source>
        <dbReference type="PROSITE" id="PS50878"/>
    </source>
</evidence>
<reference evidence="11 12" key="1">
    <citation type="submission" date="2015-09" db="EMBL/GenBank/DDBJ databases">
        <title>Genome announcement of multiple Pseudomonas syringae strains.</title>
        <authorList>
            <person name="Thakur S."/>
            <person name="Wang P.W."/>
            <person name="Gong Y."/>
            <person name="Weir B.S."/>
            <person name="Guttman D.S."/>
        </authorList>
    </citation>
    <scope>NUCLEOTIDE SEQUENCE [LARGE SCALE GENOMIC DNA]</scope>
    <source>
        <strain evidence="11 12">ICMP3507</strain>
    </source>
</reference>
<gene>
    <name evidence="11" type="ORF">ALO35_03767</name>
</gene>
<evidence type="ECO:0000256" key="1">
    <source>
        <dbReference type="ARBA" id="ARBA00012493"/>
    </source>
</evidence>
<evidence type="ECO:0000256" key="3">
    <source>
        <dbReference type="ARBA" id="ARBA00022695"/>
    </source>
</evidence>
<dbReference type="PANTHER" id="PTHR34047:SF7">
    <property type="entry name" value="RNA-DIRECTED DNA POLYMERASE"/>
    <property type="match status" value="1"/>
</dbReference>
<dbReference type="InterPro" id="IPR000123">
    <property type="entry name" value="Reverse_transcriptase_msDNA"/>
</dbReference>
<accession>A0A0P9SPP7</accession>
<organism evidence="11 12">
    <name type="scientific">Pseudomonas amygdali pv. lachrymans</name>
    <name type="common">Pseudomonas syringae pv. lachrymans</name>
    <dbReference type="NCBI Taxonomy" id="53707"/>
    <lineage>
        <taxon>Bacteria</taxon>
        <taxon>Pseudomonadati</taxon>
        <taxon>Pseudomonadota</taxon>
        <taxon>Gammaproteobacteria</taxon>
        <taxon>Pseudomonadales</taxon>
        <taxon>Pseudomonadaceae</taxon>
        <taxon>Pseudomonas</taxon>
        <taxon>Pseudomonas amygdali</taxon>
    </lineage>
</organism>
<dbReference type="PATRIC" id="fig|53707.9.peg.5615"/>
<evidence type="ECO:0000256" key="7">
    <source>
        <dbReference type="ARBA" id="ARBA00023118"/>
    </source>
</evidence>
<dbReference type="InterPro" id="IPR043502">
    <property type="entry name" value="DNA/RNA_pol_sf"/>
</dbReference>
<name>A0A0P9SPP7_PSEAV</name>
<evidence type="ECO:0000256" key="2">
    <source>
        <dbReference type="ARBA" id="ARBA00022679"/>
    </source>
</evidence>
<comment type="caution">
    <text evidence="11">The sequence shown here is derived from an EMBL/GenBank/DDBJ whole genome shotgun (WGS) entry which is preliminary data.</text>
</comment>
<dbReference type="PANTHER" id="PTHR34047">
    <property type="entry name" value="NUCLEAR INTRON MATURASE 1, MITOCHONDRIAL-RELATED"/>
    <property type="match status" value="1"/>
</dbReference>
<evidence type="ECO:0000256" key="9">
    <source>
        <dbReference type="ARBA" id="ARBA00048173"/>
    </source>
</evidence>
<dbReference type="InterPro" id="IPR000477">
    <property type="entry name" value="RT_dom"/>
</dbReference>
<evidence type="ECO:0000256" key="6">
    <source>
        <dbReference type="ARBA" id="ARBA00022918"/>
    </source>
</evidence>
<comment type="similarity">
    <text evidence="8">Belongs to the bacterial reverse transcriptase family.</text>
</comment>
<comment type="catalytic activity">
    <reaction evidence="9">
        <text>DNA(n) + a 2'-deoxyribonucleoside 5'-triphosphate = DNA(n+1) + diphosphate</text>
        <dbReference type="Rhea" id="RHEA:22508"/>
        <dbReference type="Rhea" id="RHEA-COMP:17339"/>
        <dbReference type="Rhea" id="RHEA-COMP:17340"/>
        <dbReference type="ChEBI" id="CHEBI:33019"/>
        <dbReference type="ChEBI" id="CHEBI:61560"/>
        <dbReference type="ChEBI" id="CHEBI:173112"/>
        <dbReference type="EC" id="2.7.7.49"/>
    </reaction>
</comment>
<sequence length="388" mass="43945">MKDWTPQHYRRAPGAANLPASVMEAAIAASGKTVAVHSSLPPILTLNHLAHLTQVPYKHLRDYVTREIESYKIFRVRKRARPGKPTTFRVICVPPPSLATAQRWIAQHVLSKARPNAASTAFAPGSKLVDATAPHCASRWLIKVDVQRFFESISEVDCYRVFRSLGYQPLVAFELSRLCTRTGNFSRLHRAIKWRRKISLSKSKIPGYASRDIGHVPQGAATSPMLANLVMREADTLMTSLADRLGLTYTRYADDLTFSTSDPKFDRQTAIKTVNEAYAILRRFGFTPNIAKTTIASPRSRKIVLGLQVDQDKPRLTRAFKMKMRMHMYYLERRDIGPLVHAERRGFSAVAGMRNHLMGLAAYAIQIEPEYGRNLRERLEALDWPVLY</sequence>
<proteinExistence type="inferred from homology"/>
<dbReference type="PRINTS" id="PR00866">
    <property type="entry name" value="RNADNAPOLMS"/>
</dbReference>
<dbReference type="EMBL" id="LJQP01000327">
    <property type="protein sequence ID" value="KPX63104.1"/>
    <property type="molecule type" value="Genomic_DNA"/>
</dbReference>
<dbReference type="Proteomes" id="UP000050265">
    <property type="component" value="Unassembled WGS sequence"/>
</dbReference>
<dbReference type="PROSITE" id="PS50878">
    <property type="entry name" value="RT_POL"/>
    <property type="match status" value="1"/>
</dbReference>
<evidence type="ECO:0000256" key="5">
    <source>
        <dbReference type="ARBA" id="ARBA00022842"/>
    </source>
</evidence>
<evidence type="ECO:0000313" key="12">
    <source>
        <dbReference type="Proteomes" id="UP000050265"/>
    </source>
</evidence>
<keyword evidence="4" id="KW-0479">Metal-binding</keyword>
<keyword evidence="6 11" id="KW-0695">RNA-directed DNA polymerase</keyword>
<dbReference type="SUPFAM" id="SSF56672">
    <property type="entry name" value="DNA/RNA polymerases"/>
    <property type="match status" value="1"/>
</dbReference>